<evidence type="ECO:0000313" key="2">
    <source>
        <dbReference type="Proteomes" id="UP000253919"/>
    </source>
</evidence>
<dbReference type="EMBL" id="QASA01000001">
    <property type="protein sequence ID" value="RDC65917.1"/>
    <property type="molecule type" value="Genomic_DNA"/>
</dbReference>
<reference evidence="1 2" key="1">
    <citation type="submission" date="2018-04" db="EMBL/GenBank/DDBJ databases">
        <title>Adhaeribacter sp. HMF7616 genome sequencing and assembly.</title>
        <authorList>
            <person name="Kang H."/>
            <person name="Kang J."/>
            <person name="Cha I."/>
            <person name="Kim H."/>
            <person name="Joh K."/>
        </authorList>
    </citation>
    <scope>NUCLEOTIDE SEQUENCE [LARGE SCALE GENOMIC DNA]</scope>
    <source>
        <strain evidence="1 2">HMF7616</strain>
    </source>
</reference>
<sequence>MPYKRSPLFCVELAQRSTQFRKANFLIGINQQKFKKTCNKLHGHTALTIPQAFTL</sequence>
<accession>A0A369QRQ0</accession>
<keyword evidence="2" id="KW-1185">Reference proteome</keyword>
<protein>
    <submittedName>
        <fullName evidence="1">Uncharacterized protein</fullName>
    </submittedName>
</protein>
<comment type="caution">
    <text evidence="1">The sequence shown here is derived from an EMBL/GenBank/DDBJ whole genome shotgun (WGS) entry which is preliminary data.</text>
</comment>
<dbReference type="Proteomes" id="UP000253919">
    <property type="component" value="Unassembled WGS sequence"/>
</dbReference>
<dbReference type="RefSeq" id="WP_158546231.1">
    <property type="nucleotide sequence ID" value="NZ_QASA01000001.1"/>
</dbReference>
<gene>
    <name evidence="1" type="ORF">AHMF7616_04548</name>
</gene>
<proteinExistence type="predicted"/>
<name>A0A369QRQ0_9BACT</name>
<evidence type="ECO:0000313" key="1">
    <source>
        <dbReference type="EMBL" id="RDC65917.1"/>
    </source>
</evidence>
<dbReference type="AlphaFoldDB" id="A0A369QRQ0"/>
<organism evidence="1 2">
    <name type="scientific">Adhaeribacter pallidiroseus</name>
    <dbReference type="NCBI Taxonomy" id="2072847"/>
    <lineage>
        <taxon>Bacteria</taxon>
        <taxon>Pseudomonadati</taxon>
        <taxon>Bacteroidota</taxon>
        <taxon>Cytophagia</taxon>
        <taxon>Cytophagales</taxon>
        <taxon>Hymenobacteraceae</taxon>
        <taxon>Adhaeribacter</taxon>
    </lineage>
</organism>